<proteinExistence type="predicted"/>
<sequence>MDTRLPIATAAAGVIGVFIGTLLAPSAPDEAEIAELVRVQMAEAEAAAPADPLAGELAALRQRTEDRLAAIEAREDPRIDALDAALGTLRGQTEELRRQALESTTRAGGALEALHGRIEEIAARAGSDPDLADRVAALAGEIAQMRGAMAPGAAASPQLSDPLPAAAVPPPARIPDAAGLVSPGSTLLLADGGLRVFVSRVTAEGARLFLQGEMVTLPVGGSLTVPAGRDHCRLTLEGATPGGARLTTACGADLPAPQGLPPGRTALFEDGRLRVFVSRVEDRPPRARLWIDSRMHDLAPGRLALLGSAGDRCGVRLESVDRGHATISATCGAALAVSEPVGPGSSVSLGDDAARVFLSALSGDGRARVQVAGLEGLHDLGPGDRLELGEGCGLVLEGIEPGGAVFGYGCDS</sequence>
<accession>A0A8J7CIR0</accession>
<organism evidence="1 2">
    <name type="scientific">Mangrovicoccus algicola</name>
    <dbReference type="NCBI Taxonomy" id="2771008"/>
    <lineage>
        <taxon>Bacteria</taxon>
        <taxon>Pseudomonadati</taxon>
        <taxon>Pseudomonadota</taxon>
        <taxon>Alphaproteobacteria</taxon>
        <taxon>Rhodobacterales</taxon>
        <taxon>Paracoccaceae</taxon>
        <taxon>Mangrovicoccus</taxon>
    </lineage>
</organism>
<dbReference type="AlphaFoldDB" id="A0A8J7CIR0"/>
<dbReference type="Proteomes" id="UP000609121">
    <property type="component" value="Unassembled WGS sequence"/>
</dbReference>
<dbReference type="EMBL" id="JACVXA010000063">
    <property type="protein sequence ID" value="MBE3639900.1"/>
    <property type="molecule type" value="Genomic_DNA"/>
</dbReference>
<name>A0A8J7CIR0_9RHOB</name>
<evidence type="ECO:0000313" key="1">
    <source>
        <dbReference type="EMBL" id="MBE3639900.1"/>
    </source>
</evidence>
<evidence type="ECO:0000313" key="2">
    <source>
        <dbReference type="Proteomes" id="UP000609121"/>
    </source>
</evidence>
<protein>
    <submittedName>
        <fullName evidence="1">Uncharacterized protein</fullName>
    </submittedName>
</protein>
<reference evidence="1" key="1">
    <citation type="submission" date="2020-09" db="EMBL/GenBank/DDBJ databases">
        <title>A novel bacterium of genus Mangrovicoccus, isolated from South China Sea.</title>
        <authorList>
            <person name="Huang H."/>
            <person name="Mo K."/>
            <person name="Hu Y."/>
        </authorList>
    </citation>
    <scope>NUCLEOTIDE SEQUENCE</scope>
    <source>
        <strain evidence="1">HB182678</strain>
    </source>
</reference>
<dbReference type="RefSeq" id="WP_193185117.1">
    <property type="nucleotide sequence ID" value="NZ_JACVXA010000063.1"/>
</dbReference>
<comment type="caution">
    <text evidence="1">The sequence shown here is derived from an EMBL/GenBank/DDBJ whole genome shotgun (WGS) entry which is preliminary data.</text>
</comment>
<keyword evidence="2" id="KW-1185">Reference proteome</keyword>
<gene>
    <name evidence="1" type="ORF">ICN82_16985</name>
</gene>